<sequence>MTSPISFAPMADAAPPRQRVIAHAQTEARLIFRVGEQILVSVLIPIAVLVAGTVWGDRLGLTLADVAPSVLALVVWSTALTSLAITTGFERRHGILERLAVTPLGRGGLLAGKALAITAVAVVEMVLVALVAIVIGWRPQPDLVQWLVVAVTLPLAAVAFASLALSMAGRLQPEIIIGLVNVIYLAGMAGGGIIWPLDELPSWLSPIIGALPTAALGEALRHWSTGGVTWWTIPVAAVWAAGGLAVAKRLFRWTA</sequence>
<feature type="transmembrane region" description="Helical" evidence="5">
    <location>
        <begin position="143"/>
        <end position="163"/>
    </location>
</feature>
<protein>
    <submittedName>
        <fullName evidence="7">ABC transporter permease</fullName>
    </submittedName>
</protein>
<dbReference type="InterPro" id="IPR051784">
    <property type="entry name" value="Nod_factor_ABC_transporter"/>
</dbReference>
<feature type="transmembrane region" description="Helical" evidence="5">
    <location>
        <begin position="110"/>
        <end position="137"/>
    </location>
</feature>
<evidence type="ECO:0000313" key="7">
    <source>
        <dbReference type="EMBL" id="PIE32276.1"/>
    </source>
</evidence>
<comment type="caution">
    <text evidence="7">The sequence shown here is derived from an EMBL/GenBank/DDBJ whole genome shotgun (WGS) entry which is preliminary data.</text>
</comment>
<feature type="transmembrane region" description="Helical" evidence="5">
    <location>
        <begin position="175"/>
        <end position="195"/>
    </location>
</feature>
<evidence type="ECO:0000256" key="4">
    <source>
        <dbReference type="ARBA" id="ARBA00023136"/>
    </source>
</evidence>
<feature type="transmembrane region" description="Helical" evidence="5">
    <location>
        <begin position="228"/>
        <end position="247"/>
    </location>
</feature>
<feature type="domain" description="ABC-2 type transporter transmembrane" evidence="6">
    <location>
        <begin position="24"/>
        <end position="221"/>
    </location>
</feature>
<evidence type="ECO:0000313" key="8">
    <source>
        <dbReference type="Proteomes" id="UP000230914"/>
    </source>
</evidence>
<evidence type="ECO:0000256" key="5">
    <source>
        <dbReference type="SAM" id="Phobius"/>
    </source>
</evidence>
<keyword evidence="2 5" id="KW-0812">Transmembrane</keyword>
<evidence type="ECO:0000256" key="2">
    <source>
        <dbReference type="ARBA" id="ARBA00022692"/>
    </source>
</evidence>
<dbReference type="InterPro" id="IPR013525">
    <property type="entry name" value="ABC2_TM"/>
</dbReference>
<name>A0A2G6K999_9ACTN</name>
<feature type="transmembrane region" description="Helical" evidence="5">
    <location>
        <begin position="38"/>
        <end position="55"/>
    </location>
</feature>
<dbReference type="Proteomes" id="UP000230914">
    <property type="component" value="Unassembled WGS sequence"/>
</dbReference>
<keyword evidence="4 5" id="KW-0472">Membrane</keyword>
<accession>A0A2G6K999</accession>
<dbReference type="GO" id="GO:0016020">
    <property type="term" value="C:membrane"/>
    <property type="evidence" value="ECO:0007669"/>
    <property type="project" value="UniProtKB-SubCell"/>
</dbReference>
<dbReference type="PANTHER" id="PTHR43229:SF2">
    <property type="entry name" value="NODULATION PROTEIN J"/>
    <property type="match status" value="1"/>
</dbReference>
<dbReference type="GO" id="GO:0140359">
    <property type="term" value="F:ABC-type transporter activity"/>
    <property type="evidence" value="ECO:0007669"/>
    <property type="project" value="InterPro"/>
</dbReference>
<dbReference type="PANTHER" id="PTHR43229">
    <property type="entry name" value="NODULATION PROTEIN J"/>
    <property type="match status" value="1"/>
</dbReference>
<reference evidence="7 8" key="1">
    <citation type="submission" date="2017-10" db="EMBL/GenBank/DDBJ databases">
        <title>Novel microbial diversity and functional potential in the marine mammal oral microbiome.</title>
        <authorList>
            <person name="Dudek N.K."/>
            <person name="Sun C.L."/>
            <person name="Burstein D."/>
            <person name="Kantor R.S."/>
            <person name="Aliaga Goltsman D.S."/>
            <person name="Bik E.M."/>
            <person name="Thomas B.C."/>
            <person name="Banfield J.F."/>
            <person name="Relman D.A."/>
        </authorList>
    </citation>
    <scope>NUCLEOTIDE SEQUENCE [LARGE SCALE GENOMIC DNA]</scope>
    <source>
        <strain evidence="7">DOLJORAL78_61_10</strain>
    </source>
</reference>
<evidence type="ECO:0000256" key="1">
    <source>
        <dbReference type="ARBA" id="ARBA00004141"/>
    </source>
</evidence>
<evidence type="ECO:0000256" key="3">
    <source>
        <dbReference type="ARBA" id="ARBA00022989"/>
    </source>
</evidence>
<comment type="subcellular location">
    <subcellularLocation>
        <location evidence="1">Membrane</location>
        <topology evidence="1">Multi-pass membrane protein</topology>
    </subcellularLocation>
</comment>
<organism evidence="7 8">
    <name type="scientific">Ilumatobacter coccineus</name>
    <dbReference type="NCBI Taxonomy" id="467094"/>
    <lineage>
        <taxon>Bacteria</taxon>
        <taxon>Bacillati</taxon>
        <taxon>Actinomycetota</taxon>
        <taxon>Acidimicrobiia</taxon>
        <taxon>Acidimicrobiales</taxon>
        <taxon>Ilumatobacteraceae</taxon>
        <taxon>Ilumatobacter</taxon>
    </lineage>
</organism>
<proteinExistence type="predicted"/>
<gene>
    <name evidence="7" type="ORF">CSA55_03640</name>
</gene>
<dbReference type="AlphaFoldDB" id="A0A2G6K999"/>
<dbReference type="Pfam" id="PF01061">
    <property type="entry name" value="ABC2_membrane"/>
    <property type="match status" value="1"/>
</dbReference>
<evidence type="ECO:0000259" key="6">
    <source>
        <dbReference type="Pfam" id="PF01061"/>
    </source>
</evidence>
<feature type="transmembrane region" description="Helical" evidence="5">
    <location>
        <begin position="67"/>
        <end position="89"/>
    </location>
</feature>
<dbReference type="EMBL" id="PDSL01000051">
    <property type="protein sequence ID" value="PIE32276.1"/>
    <property type="molecule type" value="Genomic_DNA"/>
</dbReference>
<keyword evidence="3 5" id="KW-1133">Transmembrane helix</keyword>